<protein>
    <submittedName>
        <fullName evidence="1">Uncharacterized protein</fullName>
    </submittedName>
</protein>
<dbReference type="RefSeq" id="XP_021338573.1">
    <property type="nucleotide sequence ID" value="XM_021482004.1"/>
</dbReference>
<reference evidence="1 2" key="2">
    <citation type="journal article" date="2013" name="PLoS ONE">
        <title>Whole genome mapping and re-organization of the nuclear and mitochondrial genomes of Babesia microti isolates.</title>
        <authorList>
            <person name="Cornillot E."/>
            <person name="Dassouli A."/>
            <person name="Garg A."/>
            <person name="Pachikara N."/>
            <person name="Randazzo S."/>
            <person name="Depoix D."/>
            <person name="Carcy B."/>
            <person name="Delbecq S."/>
            <person name="Frutos R."/>
            <person name="Silva J.C."/>
            <person name="Sutton R."/>
            <person name="Krause P.J."/>
            <person name="Mamoun C.B."/>
        </authorList>
    </citation>
    <scope>NUCLEOTIDE SEQUENCE [LARGE SCALE GENOMIC DNA]</scope>
    <source>
        <strain evidence="1 2">RI</strain>
    </source>
</reference>
<dbReference type="EMBL" id="LN871598">
    <property type="protein sequence ID" value="SJK86412.1"/>
    <property type="molecule type" value="Genomic_DNA"/>
</dbReference>
<dbReference type="KEGG" id="bmic:BMR1_03g02025"/>
<reference evidence="1 2" key="1">
    <citation type="journal article" date="2012" name="Nucleic Acids Res.">
        <title>Sequencing of the smallest Apicomplexan genome from the human pathogen Babesia microti.</title>
        <authorList>
            <person name="Cornillot E."/>
            <person name="Hadj-Kaddour K."/>
            <person name="Dassouli A."/>
            <person name="Noel B."/>
            <person name="Ranwez V."/>
            <person name="Vacherie B."/>
            <person name="Augagneur Y."/>
            <person name="Bres V."/>
            <person name="Duclos A."/>
            <person name="Randazzo S."/>
            <person name="Carcy B."/>
            <person name="Debierre-Grockiego F."/>
            <person name="Delbecq S."/>
            <person name="Moubri-Menage K."/>
            <person name="Shams-Eldin H."/>
            <person name="Usmani-Brown S."/>
            <person name="Bringaud F."/>
            <person name="Wincker P."/>
            <person name="Vivares C.P."/>
            <person name="Schwarz R.T."/>
            <person name="Schetters T.P."/>
            <person name="Krause P.J."/>
            <person name="Gorenflot A."/>
            <person name="Berry V."/>
            <person name="Barbe V."/>
            <person name="Ben Mamoun C."/>
        </authorList>
    </citation>
    <scope>NUCLEOTIDE SEQUENCE [LARGE SCALE GENOMIC DNA]</scope>
    <source>
        <strain evidence="1 2">RI</strain>
    </source>
</reference>
<evidence type="ECO:0000313" key="1">
    <source>
        <dbReference type="EMBL" id="SJK86412.1"/>
    </source>
</evidence>
<proteinExistence type="predicted"/>
<dbReference type="GeneID" id="24425046"/>
<dbReference type="AlphaFoldDB" id="A0A1R4ABM0"/>
<keyword evidence="2" id="KW-1185">Reference proteome</keyword>
<dbReference type="VEuPathDB" id="PiroplasmaDB:BMR1_03g02025"/>
<gene>
    <name evidence="1" type="ORF">BMR1_03g02025</name>
</gene>
<accession>A0A1R4ABM0</accession>
<dbReference type="Proteomes" id="UP000002899">
    <property type="component" value="Chromosome III"/>
</dbReference>
<sequence length="165" mass="18664">MNSPFGAETKIFNTFKKRDRLISDTDGGSLNAGFFNPVNSMVNTPATSYDTELKRLSRSKSFEFKNSNLIDCKNLGLTDYNSSLPQSTVKQPPCECAGKVLALLNQLLTYCDTLQNERDKALESLRVERECKTRSISLLNESIAREKQLIKEVDNLRDKFNSLKQ</sequence>
<evidence type="ECO:0000313" key="2">
    <source>
        <dbReference type="Proteomes" id="UP000002899"/>
    </source>
</evidence>
<reference evidence="1 2" key="3">
    <citation type="journal article" date="2016" name="Sci. Rep.">
        <title>Genome-wide diversity and gene expression profiling of Babesia microti isolates identify polymorphic genes that mediate host-pathogen interactions.</title>
        <authorList>
            <person name="Silva J.C."/>
            <person name="Cornillot E."/>
            <person name="McCracken C."/>
            <person name="Usmani-Brown S."/>
            <person name="Dwivedi A."/>
            <person name="Ifeonu O.O."/>
            <person name="Crabtree J."/>
            <person name="Gotia H.T."/>
            <person name="Virji A.Z."/>
            <person name="Reynes C."/>
            <person name="Colinge J."/>
            <person name="Kumar V."/>
            <person name="Lawres L."/>
            <person name="Pazzi J.E."/>
            <person name="Pablo J.V."/>
            <person name="Hung C."/>
            <person name="Brancato J."/>
            <person name="Kumari P."/>
            <person name="Orvis J."/>
            <person name="Tretina K."/>
            <person name="Chibucos M."/>
            <person name="Ott S."/>
            <person name="Sadzewicz L."/>
            <person name="Sengamalay N."/>
            <person name="Shetty A.C."/>
            <person name="Su Q."/>
            <person name="Tallon L."/>
            <person name="Fraser C.M."/>
            <person name="Frutos R."/>
            <person name="Molina D.M."/>
            <person name="Krause P.J."/>
            <person name="Ben Mamoun C."/>
        </authorList>
    </citation>
    <scope>NUCLEOTIDE SEQUENCE [LARGE SCALE GENOMIC DNA]</scope>
    <source>
        <strain evidence="1 2">RI</strain>
    </source>
</reference>
<name>A0A1R4ABM0_BABMR</name>
<organism evidence="1 2">
    <name type="scientific">Babesia microti (strain RI)</name>
    <dbReference type="NCBI Taxonomy" id="1133968"/>
    <lineage>
        <taxon>Eukaryota</taxon>
        <taxon>Sar</taxon>
        <taxon>Alveolata</taxon>
        <taxon>Apicomplexa</taxon>
        <taxon>Aconoidasida</taxon>
        <taxon>Piroplasmida</taxon>
        <taxon>Babesiidae</taxon>
        <taxon>Babesia</taxon>
    </lineage>
</organism>